<dbReference type="AlphaFoldDB" id="A0A4V1KGN1"/>
<organism evidence="1 2">
    <name type="scientific">Lactobacillus crispatus</name>
    <dbReference type="NCBI Taxonomy" id="47770"/>
    <lineage>
        <taxon>Bacteria</taxon>
        <taxon>Bacillati</taxon>
        <taxon>Bacillota</taxon>
        <taxon>Bacilli</taxon>
        <taxon>Lactobacillales</taxon>
        <taxon>Lactobacillaceae</taxon>
        <taxon>Lactobacillus</taxon>
    </lineage>
</organism>
<proteinExistence type="predicted"/>
<name>A0A4V1KGN1_9LACO</name>
<accession>A0A4V1KGN1</accession>
<gene>
    <name evidence="1" type="ORF">ERD32_02430</name>
</gene>
<sequence length="53" mass="6167">MFEIYKFEFDNDFISQDELRSYIDMGLITQAEYQEIVGGSNEEAKPVEGQINN</sequence>
<dbReference type="InterPro" id="IPR010022">
    <property type="entry name" value="XkdX"/>
</dbReference>
<comment type="caution">
    <text evidence="1">The sequence shown here is derived from an EMBL/GenBank/DDBJ whole genome shotgun (WGS) entry which is preliminary data.</text>
</comment>
<protein>
    <submittedName>
        <fullName evidence="1">XkdX family protein</fullName>
    </submittedName>
</protein>
<dbReference type="Pfam" id="PF09693">
    <property type="entry name" value="Phage_XkdX"/>
    <property type="match status" value="1"/>
</dbReference>
<dbReference type="Proteomes" id="UP000289808">
    <property type="component" value="Unassembled WGS sequence"/>
</dbReference>
<evidence type="ECO:0000313" key="2">
    <source>
        <dbReference type="Proteomes" id="UP000289808"/>
    </source>
</evidence>
<reference evidence="1 2" key="1">
    <citation type="submission" date="2019-01" db="EMBL/GenBank/DDBJ databases">
        <title>The genome sequence of Lactobacillus crispatus L49.</title>
        <authorList>
            <person name="Zhong J."/>
            <person name="Zhang J."/>
        </authorList>
    </citation>
    <scope>NUCLEOTIDE SEQUENCE [LARGE SCALE GENOMIC DNA]</scope>
    <source>
        <strain evidence="1 2">L49</strain>
    </source>
</reference>
<dbReference type="EMBL" id="SCLX01000009">
    <property type="protein sequence ID" value="RXF59166.1"/>
    <property type="molecule type" value="Genomic_DNA"/>
</dbReference>
<dbReference type="RefSeq" id="WP_021355248.1">
    <property type="nucleotide sequence ID" value="NZ_CP114552.1"/>
</dbReference>
<evidence type="ECO:0000313" key="1">
    <source>
        <dbReference type="EMBL" id="RXF59166.1"/>
    </source>
</evidence>